<accession>A0A9J6QYA5</accession>
<dbReference type="InterPro" id="IPR036882">
    <property type="entry name" value="Alba-like_dom_sf"/>
</dbReference>
<keyword evidence="2" id="KW-1185">Reference proteome</keyword>
<comment type="caution">
    <text evidence="1">The sequence shown here is derived from an EMBL/GenBank/DDBJ whole genome shotgun (WGS) entry which is preliminary data.</text>
</comment>
<dbReference type="PANTHER" id="PTHR35331">
    <property type="entry name" value="STAGE V SPORULATION PROTEIN S"/>
    <property type="match status" value="1"/>
</dbReference>
<dbReference type="AlphaFoldDB" id="A0A9J6QYA5"/>
<name>A0A9J6QYA5_9FIRM</name>
<dbReference type="EMBL" id="JAOSHN010000010">
    <property type="protein sequence ID" value="MCU7380473.1"/>
    <property type="molecule type" value="Genomic_DNA"/>
</dbReference>
<protein>
    <submittedName>
        <fullName evidence="1">Stage V sporulation protein S</fullName>
    </submittedName>
</protein>
<dbReference type="Pfam" id="PF04232">
    <property type="entry name" value="SpoVS"/>
    <property type="match status" value="1"/>
</dbReference>
<reference evidence="1" key="1">
    <citation type="submission" date="2022-09" db="EMBL/GenBank/DDBJ databases">
        <title>Culturomic study of gut microbiota in children with autism spectrum disorder.</title>
        <authorList>
            <person name="Efimov B.A."/>
            <person name="Chaplin A.V."/>
            <person name="Sokolova S.R."/>
            <person name="Pikina A.P."/>
            <person name="Korzhanova M."/>
            <person name="Belova V."/>
            <person name="Korostin D."/>
        </authorList>
    </citation>
    <scope>NUCLEOTIDE SEQUENCE</scope>
    <source>
        <strain evidence="1">ASD5510</strain>
    </source>
</reference>
<dbReference type="RefSeq" id="WP_269478723.1">
    <property type="nucleotide sequence ID" value="NZ_JAOSHN010000010.1"/>
</dbReference>
<dbReference type="InterPro" id="IPR007347">
    <property type="entry name" value="SpoVS"/>
</dbReference>
<dbReference type="Proteomes" id="UP001065549">
    <property type="component" value="Unassembled WGS sequence"/>
</dbReference>
<evidence type="ECO:0000313" key="1">
    <source>
        <dbReference type="EMBL" id="MCU7380473.1"/>
    </source>
</evidence>
<dbReference type="Gene3D" id="3.30.110.20">
    <property type="entry name" value="Alba-like domain"/>
    <property type="match status" value="1"/>
</dbReference>
<evidence type="ECO:0000313" key="2">
    <source>
        <dbReference type="Proteomes" id="UP001065549"/>
    </source>
</evidence>
<sequence>MEVFRVSAKSNSNSVAGAIAGAIREQEEVKEIELQAIGAGAINQAVKAIIIARGFIAPNGIDLVCIPAFTDIQMEDEERTAVKLILQVR</sequence>
<gene>
    <name evidence="1" type="ORF">OBO34_19355</name>
</gene>
<dbReference type="GO" id="GO:0003676">
    <property type="term" value="F:nucleic acid binding"/>
    <property type="evidence" value="ECO:0007669"/>
    <property type="project" value="InterPro"/>
</dbReference>
<organism evidence="1 2">
    <name type="scientific">Hominibacterium faecale</name>
    <dbReference type="NCBI Taxonomy" id="2839743"/>
    <lineage>
        <taxon>Bacteria</taxon>
        <taxon>Bacillati</taxon>
        <taxon>Bacillota</taxon>
        <taxon>Clostridia</taxon>
        <taxon>Peptostreptococcales</taxon>
        <taxon>Anaerovoracaceae</taxon>
        <taxon>Hominibacterium</taxon>
    </lineage>
</organism>
<proteinExistence type="predicted"/>
<dbReference type="PANTHER" id="PTHR35331:SF1">
    <property type="entry name" value="STAGE V SPORULATION PROTEIN S"/>
    <property type="match status" value="1"/>
</dbReference>